<dbReference type="InterPro" id="IPR003680">
    <property type="entry name" value="Flavodoxin_fold"/>
</dbReference>
<feature type="binding site" evidence="6">
    <location>
        <position position="10"/>
    </location>
    <ligand>
        <name>FMN</name>
        <dbReference type="ChEBI" id="CHEBI:58210"/>
    </ligand>
</feature>
<evidence type="ECO:0000313" key="9">
    <source>
        <dbReference type="Proteomes" id="UP001634747"/>
    </source>
</evidence>
<dbReference type="EMBL" id="JBJYXY010000001">
    <property type="protein sequence ID" value="MFN2977416.1"/>
    <property type="molecule type" value="Genomic_DNA"/>
</dbReference>
<organism evidence="8 9">
    <name type="scientific">Terriglobus aquaticus</name>
    <dbReference type="NCBI Taxonomy" id="940139"/>
    <lineage>
        <taxon>Bacteria</taxon>
        <taxon>Pseudomonadati</taxon>
        <taxon>Acidobacteriota</taxon>
        <taxon>Terriglobia</taxon>
        <taxon>Terriglobales</taxon>
        <taxon>Acidobacteriaceae</taxon>
        <taxon>Terriglobus</taxon>
    </lineage>
</organism>
<evidence type="ECO:0000313" key="8">
    <source>
        <dbReference type="EMBL" id="MFN2977416.1"/>
    </source>
</evidence>
<comment type="catalytic activity">
    <reaction evidence="5">
        <text>N,N-dimethyl-1,4-phenylenediamine + anthranilate + 2 NAD(+) = 2-(4-dimethylaminophenyl)diazenylbenzoate + 2 NADH + 2 H(+)</text>
        <dbReference type="Rhea" id="RHEA:55872"/>
        <dbReference type="ChEBI" id="CHEBI:15378"/>
        <dbReference type="ChEBI" id="CHEBI:15783"/>
        <dbReference type="ChEBI" id="CHEBI:16567"/>
        <dbReference type="ChEBI" id="CHEBI:57540"/>
        <dbReference type="ChEBI" id="CHEBI:57945"/>
        <dbReference type="ChEBI" id="CHEBI:71579"/>
        <dbReference type="EC" id="1.7.1.17"/>
    </reaction>
    <physiologicalReaction direction="right-to-left" evidence="5">
        <dbReference type="Rhea" id="RHEA:55874"/>
    </physiologicalReaction>
</comment>
<evidence type="ECO:0000256" key="3">
    <source>
        <dbReference type="ARBA" id="ARBA00023002"/>
    </source>
</evidence>
<dbReference type="SUPFAM" id="SSF52218">
    <property type="entry name" value="Flavoproteins"/>
    <property type="match status" value="1"/>
</dbReference>
<keyword evidence="1 6" id="KW-0285">Flavoprotein</keyword>
<evidence type="ECO:0000256" key="6">
    <source>
        <dbReference type="HAMAP-Rule" id="MF_01216"/>
    </source>
</evidence>
<evidence type="ECO:0000256" key="5">
    <source>
        <dbReference type="ARBA" id="ARBA00048542"/>
    </source>
</evidence>
<dbReference type="InterPro" id="IPR023048">
    <property type="entry name" value="NADH:quinone_OxRdtase_FMN_depd"/>
</dbReference>
<dbReference type="PANTHER" id="PTHR43741:SF2">
    <property type="entry name" value="FMN-DEPENDENT NADH:QUINONE OXIDOREDUCTASE"/>
    <property type="match status" value="1"/>
</dbReference>
<comment type="caution">
    <text evidence="6">Lacks conserved residue(s) required for the propagation of feature annotation.</text>
</comment>
<feature type="domain" description="Flavodoxin-like fold" evidence="7">
    <location>
        <begin position="4"/>
        <end position="182"/>
    </location>
</feature>
<evidence type="ECO:0000256" key="4">
    <source>
        <dbReference type="ARBA" id="ARBA00023027"/>
    </source>
</evidence>
<comment type="function">
    <text evidence="6">Quinone reductase that provides resistance to thiol-specific stress caused by electrophilic quinones.</text>
</comment>
<keyword evidence="3 6" id="KW-0560">Oxidoreductase</keyword>
<dbReference type="PANTHER" id="PTHR43741">
    <property type="entry name" value="FMN-DEPENDENT NADH-AZOREDUCTASE 1"/>
    <property type="match status" value="1"/>
</dbReference>
<keyword evidence="9" id="KW-1185">Reference proteome</keyword>
<dbReference type="Proteomes" id="UP001634747">
    <property type="component" value="Unassembled WGS sequence"/>
</dbReference>
<dbReference type="Pfam" id="PF02525">
    <property type="entry name" value="Flavodoxin_2"/>
    <property type="match status" value="1"/>
</dbReference>
<dbReference type="InterPro" id="IPR050104">
    <property type="entry name" value="FMN-dep_NADH:Q_OxRdtase_AzoR1"/>
</dbReference>
<comment type="similarity">
    <text evidence="6">Belongs to the azoreductase type 1 family.</text>
</comment>
<gene>
    <name evidence="6" type="primary">azoR</name>
    <name evidence="8" type="ORF">ACK2TP_16715</name>
</gene>
<evidence type="ECO:0000256" key="1">
    <source>
        <dbReference type="ARBA" id="ARBA00022630"/>
    </source>
</evidence>
<accession>A0ABW9KNQ7</accession>
<name>A0ABW9KNQ7_9BACT</name>
<dbReference type="Gene3D" id="3.40.50.360">
    <property type="match status" value="1"/>
</dbReference>
<keyword evidence="4 6" id="KW-0520">NAD</keyword>
<comment type="cofactor">
    <cofactor evidence="6">
        <name>FMN</name>
        <dbReference type="ChEBI" id="CHEBI:58210"/>
    </cofactor>
    <text evidence="6">Binds 1 FMN per subunit.</text>
</comment>
<comment type="function">
    <text evidence="6">Also exhibits azoreductase activity. Catalyzes the reductive cleavage of the azo bond in aromatic azo compounds to the corresponding amines.</text>
</comment>
<dbReference type="EC" id="1.6.5.-" evidence="6"/>
<comment type="catalytic activity">
    <reaction evidence="6">
        <text>2 a quinone + NADH + H(+) = 2 a 1,4-benzosemiquinone + NAD(+)</text>
        <dbReference type="Rhea" id="RHEA:65952"/>
        <dbReference type="ChEBI" id="CHEBI:15378"/>
        <dbReference type="ChEBI" id="CHEBI:57540"/>
        <dbReference type="ChEBI" id="CHEBI:57945"/>
        <dbReference type="ChEBI" id="CHEBI:132124"/>
        <dbReference type="ChEBI" id="CHEBI:134225"/>
    </reaction>
</comment>
<comment type="subunit">
    <text evidence="6">Homodimer.</text>
</comment>
<dbReference type="HAMAP" id="MF_01216">
    <property type="entry name" value="Azoreductase_type1"/>
    <property type="match status" value="1"/>
</dbReference>
<comment type="caution">
    <text evidence="8">The sequence shown here is derived from an EMBL/GenBank/DDBJ whole genome shotgun (WGS) entry which is preliminary data.</text>
</comment>
<evidence type="ECO:0000256" key="2">
    <source>
        <dbReference type="ARBA" id="ARBA00022643"/>
    </source>
</evidence>
<reference evidence="8 9" key="1">
    <citation type="submission" date="2024-12" db="EMBL/GenBank/DDBJ databases">
        <authorList>
            <person name="Lee Y."/>
        </authorList>
    </citation>
    <scope>NUCLEOTIDE SEQUENCE [LARGE SCALE GENOMIC DNA]</scope>
    <source>
        <strain evidence="8 9">03SUJ4</strain>
    </source>
</reference>
<feature type="binding site" evidence="6">
    <location>
        <begin position="16"/>
        <end position="18"/>
    </location>
    <ligand>
        <name>FMN</name>
        <dbReference type="ChEBI" id="CHEBI:58210"/>
    </ligand>
</feature>
<proteinExistence type="inferred from homology"/>
<dbReference type="RefSeq" id="WP_263414421.1">
    <property type="nucleotide sequence ID" value="NZ_BAABBH010000001.1"/>
</dbReference>
<evidence type="ECO:0000259" key="7">
    <source>
        <dbReference type="Pfam" id="PF02525"/>
    </source>
</evidence>
<sequence length="208" mass="22472">MASLLRIDVSPRGNASYSRRLGDTFTEAWKSAHSGGSVAERDLAVNQPTYVDIQWIQGAFSAPDQQTDAHKAALKLSDEYIAEVKAADHILITTPMYNFTVPAVLKAWIDHVVRVGVTVNYTDKGPVGQLNGKKVTVIVASAGAYVKGTPTENFNYLNPYLQHILGFIGITDVTFVNAEGGAGVQYGKISEADYLKPSEDKIAELAKA</sequence>
<dbReference type="EC" id="1.7.1.17" evidence="6"/>
<feature type="binding site" evidence="6">
    <location>
        <begin position="96"/>
        <end position="99"/>
    </location>
    <ligand>
        <name>FMN</name>
        <dbReference type="ChEBI" id="CHEBI:58210"/>
    </ligand>
</feature>
<protein>
    <recommendedName>
        <fullName evidence="6">FMN dependent NADH:quinone oxidoreductase</fullName>
        <ecNumber evidence="6">1.6.5.-</ecNumber>
    </recommendedName>
    <alternativeName>
        <fullName evidence="6">Azo-dye reductase</fullName>
    </alternativeName>
    <alternativeName>
        <fullName evidence="6">FMN-dependent NADH-azo compound oxidoreductase</fullName>
    </alternativeName>
    <alternativeName>
        <fullName evidence="6">FMN-dependent NADH-azoreductase</fullName>
        <ecNumber evidence="6">1.7.1.17</ecNumber>
    </alternativeName>
</protein>
<keyword evidence="2 6" id="KW-0288">FMN</keyword>
<dbReference type="InterPro" id="IPR029039">
    <property type="entry name" value="Flavoprotein-like_sf"/>
</dbReference>